<dbReference type="GO" id="GO:0030313">
    <property type="term" value="C:cell envelope"/>
    <property type="evidence" value="ECO:0007669"/>
    <property type="project" value="UniProtKB-SubCell"/>
</dbReference>
<feature type="signal peptide" evidence="5">
    <location>
        <begin position="1"/>
        <end position="19"/>
    </location>
</feature>
<dbReference type="InterPro" id="IPR013766">
    <property type="entry name" value="Thioredoxin_domain"/>
</dbReference>
<keyword evidence="2" id="KW-0201">Cytochrome c-type biogenesis</keyword>
<feature type="domain" description="Thioredoxin" evidence="6">
    <location>
        <begin position="236"/>
        <end position="384"/>
    </location>
</feature>
<dbReference type="SUPFAM" id="SSF52833">
    <property type="entry name" value="Thioredoxin-like"/>
    <property type="match status" value="1"/>
</dbReference>
<dbReference type="CDD" id="cd02966">
    <property type="entry name" value="TlpA_like_family"/>
    <property type="match status" value="1"/>
</dbReference>
<keyword evidence="5" id="KW-0732">Signal</keyword>
<reference evidence="7 8" key="1">
    <citation type="submission" date="2019-02" db="EMBL/GenBank/DDBJ databases">
        <title>Pedobacter sp. RP-3-8 sp. nov., isolated from Arctic soil.</title>
        <authorList>
            <person name="Dahal R.H."/>
        </authorList>
    </citation>
    <scope>NUCLEOTIDE SEQUENCE [LARGE SCALE GENOMIC DNA]</scope>
    <source>
        <strain evidence="7 8">RP-3-8</strain>
    </source>
</reference>
<keyword evidence="4" id="KW-0676">Redox-active center</keyword>
<dbReference type="EMBL" id="SJSM01000004">
    <property type="protein sequence ID" value="TCC97079.1"/>
    <property type="molecule type" value="Genomic_DNA"/>
</dbReference>
<comment type="caution">
    <text evidence="7">The sequence shown here is derived from an EMBL/GenBank/DDBJ whole genome shotgun (WGS) entry which is preliminary data.</text>
</comment>
<dbReference type="GO" id="GO:0016209">
    <property type="term" value="F:antioxidant activity"/>
    <property type="evidence" value="ECO:0007669"/>
    <property type="project" value="InterPro"/>
</dbReference>
<evidence type="ECO:0000313" key="8">
    <source>
        <dbReference type="Proteomes" id="UP000291117"/>
    </source>
</evidence>
<dbReference type="PROSITE" id="PS51352">
    <property type="entry name" value="THIOREDOXIN_2"/>
    <property type="match status" value="1"/>
</dbReference>
<keyword evidence="3" id="KW-1015">Disulfide bond</keyword>
<keyword evidence="8" id="KW-1185">Reference proteome</keyword>
<evidence type="ECO:0000256" key="2">
    <source>
        <dbReference type="ARBA" id="ARBA00022748"/>
    </source>
</evidence>
<dbReference type="OrthoDB" id="750178at2"/>
<dbReference type="InterPro" id="IPR050553">
    <property type="entry name" value="Thioredoxin_ResA/DsbE_sf"/>
</dbReference>
<comment type="subcellular location">
    <subcellularLocation>
        <location evidence="1">Cell envelope</location>
    </subcellularLocation>
</comment>
<dbReference type="PANTHER" id="PTHR42852">
    <property type="entry name" value="THIOL:DISULFIDE INTERCHANGE PROTEIN DSBE"/>
    <property type="match status" value="1"/>
</dbReference>
<dbReference type="GO" id="GO:0016491">
    <property type="term" value="F:oxidoreductase activity"/>
    <property type="evidence" value="ECO:0007669"/>
    <property type="project" value="InterPro"/>
</dbReference>
<proteinExistence type="predicted"/>
<evidence type="ECO:0000256" key="3">
    <source>
        <dbReference type="ARBA" id="ARBA00023157"/>
    </source>
</evidence>
<name>A0A4R0NA24_9SPHI</name>
<dbReference type="Proteomes" id="UP000291117">
    <property type="component" value="Unassembled WGS sequence"/>
</dbReference>
<sequence>MKKTTLTITLLGAFFALHAQNYTIKGNLVGQGNEKIIVKGIEGAITVEAKNDVFELTGPAGEEPFVTSVSTGIDRNLYLGGGKTGMYQPPLPLEIVLTKGAKLTITGAALDLNLASVTGDAFNDSFTQFRKAEEPLIKQMAALQKQMVESRIMGVKDAMAEIAPKMLENRKAISASRKKFIKEHPEAFASVYYLSMTARDYNTAELEAAYNGLASTYKNTRYAKGIVAKIESVKIIQAGGPAPDFTKPGVDGKPVSLSQFRGKYVLLDFWGSWCAPCRAANPHLKELYTTYSAKGFEILGIASEKVSGQTQAEKVWKEAIEKDGLTWTNVLNNEVSMKQDLVQLYGIEAYPTQILLDKEGKIVARWTGAAGKQLDDKLKAIFNN</sequence>
<evidence type="ECO:0000256" key="1">
    <source>
        <dbReference type="ARBA" id="ARBA00004196"/>
    </source>
</evidence>
<evidence type="ECO:0000256" key="5">
    <source>
        <dbReference type="SAM" id="SignalP"/>
    </source>
</evidence>
<dbReference type="Pfam" id="PF00578">
    <property type="entry name" value="AhpC-TSA"/>
    <property type="match status" value="1"/>
</dbReference>
<dbReference type="AlphaFoldDB" id="A0A4R0NA24"/>
<dbReference type="GO" id="GO:0017004">
    <property type="term" value="P:cytochrome complex assembly"/>
    <property type="evidence" value="ECO:0007669"/>
    <property type="project" value="UniProtKB-KW"/>
</dbReference>
<gene>
    <name evidence="7" type="ORF">EZ444_09485</name>
</gene>
<dbReference type="RefSeq" id="WP_131608491.1">
    <property type="nucleotide sequence ID" value="NZ_SJSM01000004.1"/>
</dbReference>
<evidence type="ECO:0000259" key="6">
    <source>
        <dbReference type="PROSITE" id="PS51352"/>
    </source>
</evidence>
<evidence type="ECO:0000313" key="7">
    <source>
        <dbReference type="EMBL" id="TCC97079.1"/>
    </source>
</evidence>
<evidence type="ECO:0000256" key="4">
    <source>
        <dbReference type="ARBA" id="ARBA00023284"/>
    </source>
</evidence>
<dbReference type="InterPro" id="IPR036249">
    <property type="entry name" value="Thioredoxin-like_sf"/>
</dbReference>
<dbReference type="Gene3D" id="3.40.30.10">
    <property type="entry name" value="Glutaredoxin"/>
    <property type="match status" value="1"/>
</dbReference>
<protein>
    <submittedName>
        <fullName evidence="7">AhpC/TSA family protein</fullName>
    </submittedName>
</protein>
<accession>A0A4R0NA24</accession>
<organism evidence="7 8">
    <name type="scientific">Pedobacter hiemivivus</name>
    <dbReference type="NCBI Taxonomy" id="2530454"/>
    <lineage>
        <taxon>Bacteria</taxon>
        <taxon>Pseudomonadati</taxon>
        <taxon>Bacteroidota</taxon>
        <taxon>Sphingobacteriia</taxon>
        <taxon>Sphingobacteriales</taxon>
        <taxon>Sphingobacteriaceae</taxon>
        <taxon>Pedobacter</taxon>
    </lineage>
</organism>
<dbReference type="InterPro" id="IPR000866">
    <property type="entry name" value="AhpC/TSA"/>
</dbReference>
<dbReference type="PANTHER" id="PTHR42852:SF6">
    <property type="entry name" value="THIOL:DISULFIDE INTERCHANGE PROTEIN DSBE"/>
    <property type="match status" value="1"/>
</dbReference>
<feature type="chain" id="PRO_5020958134" evidence="5">
    <location>
        <begin position="20"/>
        <end position="384"/>
    </location>
</feature>